<dbReference type="InterPro" id="IPR005829">
    <property type="entry name" value="Sugar_transporter_CS"/>
</dbReference>
<comment type="caution">
    <text evidence="10">The sequence shown here is derived from an EMBL/GenBank/DDBJ whole genome shotgun (WGS) entry which is preliminary data.</text>
</comment>
<feature type="transmembrane region" description="Helical" evidence="8">
    <location>
        <begin position="487"/>
        <end position="506"/>
    </location>
</feature>
<dbReference type="PANTHER" id="PTHR23503">
    <property type="entry name" value="SOLUTE CARRIER FAMILY 2"/>
    <property type="match status" value="1"/>
</dbReference>
<keyword evidence="6 8" id="KW-0472">Membrane</keyword>
<dbReference type="GeneID" id="43596121"/>
<evidence type="ECO:0000256" key="1">
    <source>
        <dbReference type="ARBA" id="ARBA00004141"/>
    </source>
</evidence>
<feature type="transmembrane region" description="Helical" evidence="8">
    <location>
        <begin position="130"/>
        <end position="150"/>
    </location>
</feature>
<feature type="domain" description="Major facilitator superfamily (MFS) profile" evidence="9">
    <location>
        <begin position="65"/>
        <end position="512"/>
    </location>
</feature>
<feature type="region of interest" description="Disordered" evidence="7">
    <location>
        <begin position="30"/>
        <end position="65"/>
    </location>
</feature>
<evidence type="ECO:0000256" key="2">
    <source>
        <dbReference type="ARBA" id="ARBA00010992"/>
    </source>
</evidence>
<dbReference type="EMBL" id="NPIC01000002">
    <property type="protein sequence ID" value="RDL38932.1"/>
    <property type="molecule type" value="Genomic_DNA"/>
</dbReference>
<protein>
    <submittedName>
        <fullName evidence="10">Glucose transporter</fullName>
    </submittedName>
</protein>
<dbReference type="Gene3D" id="1.20.1250.20">
    <property type="entry name" value="MFS general substrate transporter like domains"/>
    <property type="match status" value="1"/>
</dbReference>
<feature type="transmembrane region" description="Helical" evidence="8">
    <location>
        <begin position="101"/>
        <end position="118"/>
    </location>
</feature>
<accession>A0A370TTS3</accession>
<comment type="subcellular location">
    <subcellularLocation>
        <location evidence="1">Membrane</location>
        <topology evidence="1">Multi-pass membrane protein</topology>
    </subcellularLocation>
</comment>
<sequence length="528" mass="56328">MGVDLPSNACCTLLFNDWVWIREVGPGAEAEAEAEAEAAAEREAEAEAEAEAEEGAAPEDGGFESELNAPKGVITCAAKSAAEADSNYKLPQCFPMSEAEFASLTSMFVLGGLLGALVSGPFSTSHGRLLAMRATSVFFIVGASLETLAGTVPIMYIGRFLSGVGAGASTVVVPLYISEVAPPRERGLFGSMTQVTINIGILLTQTLGYFLSQGSLWRIILGVGAGIGLLHGLGLLLVPESPAWLAANGDVQRAIQTLQRIRGQGNSIAEEIEAWDVDKAVAEEEALLADPDRTSRRGSTNSKDSHKAVIHVGFFGVLRNPLYRPAIIAVIGIMFAQQFCGINSIMMYSVSLLHGVVPLSSRGLTIMISLVNLITTVACAPLADKIGRKACLLLSITGMGSMSLLLALSLRWEIKIMSAISVLFFVAFFATGLGPVPFMMASELVGQEAVGATQSWCLAANYVATFIVAQFFPILNSWLNNTLGGEGWAYFVFSALAALSFLFVGWRVPETRWKKDVDEVWGRTRRVD</sequence>
<feature type="compositionally biased region" description="Acidic residues" evidence="7">
    <location>
        <begin position="46"/>
        <end position="63"/>
    </location>
</feature>
<dbReference type="OrthoDB" id="4540492at2759"/>
<dbReference type="InterPro" id="IPR005828">
    <property type="entry name" value="MFS_sugar_transport-like"/>
</dbReference>
<dbReference type="InterPro" id="IPR020846">
    <property type="entry name" value="MFS_dom"/>
</dbReference>
<reference evidence="10 11" key="1">
    <citation type="journal article" date="2018" name="IMA Fungus">
        <title>IMA Genome-F 9: Draft genome sequence of Annulohypoxylon stygium, Aspergillus mulundensis, Berkeleyomyces basicola (syn. Thielaviopsis basicola), Ceratocystis smalleyi, two Cercospora beticola strains, Coleophoma cylindrospora, Fusarium fracticaudum, Phialophora cf. hyalina, and Morchella septimelata.</title>
        <authorList>
            <person name="Wingfield B.D."/>
            <person name="Bills G.F."/>
            <person name="Dong Y."/>
            <person name="Huang W."/>
            <person name="Nel W.J."/>
            <person name="Swalarsk-Parry B.S."/>
            <person name="Vaghefi N."/>
            <person name="Wilken P.M."/>
            <person name="An Z."/>
            <person name="de Beer Z.W."/>
            <person name="De Vos L."/>
            <person name="Chen L."/>
            <person name="Duong T.A."/>
            <person name="Gao Y."/>
            <person name="Hammerbacher A."/>
            <person name="Kikkert J.R."/>
            <person name="Li Y."/>
            <person name="Li H."/>
            <person name="Li K."/>
            <person name="Li Q."/>
            <person name="Liu X."/>
            <person name="Ma X."/>
            <person name="Naidoo K."/>
            <person name="Pethybridge S.J."/>
            <person name="Sun J."/>
            <person name="Steenkamp E.T."/>
            <person name="van der Nest M.A."/>
            <person name="van Wyk S."/>
            <person name="Wingfield M.J."/>
            <person name="Xiong C."/>
            <person name="Yue Q."/>
            <person name="Zhang X."/>
        </authorList>
    </citation>
    <scope>NUCLEOTIDE SEQUENCE [LARGE SCALE GENOMIC DNA]</scope>
    <source>
        <strain evidence="10 11">BP 5553</strain>
    </source>
</reference>
<dbReference type="PROSITE" id="PS00217">
    <property type="entry name" value="SUGAR_TRANSPORT_2"/>
    <property type="match status" value="1"/>
</dbReference>
<keyword evidence="4 8" id="KW-0812">Transmembrane</keyword>
<dbReference type="PROSITE" id="PS50850">
    <property type="entry name" value="MFS"/>
    <property type="match status" value="1"/>
</dbReference>
<organism evidence="10 11">
    <name type="scientific">Venustampulla echinocandica</name>
    <dbReference type="NCBI Taxonomy" id="2656787"/>
    <lineage>
        <taxon>Eukaryota</taxon>
        <taxon>Fungi</taxon>
        <taxon>Dikarya</taxon>
        <taxon>Ascomycota</taxon>
        <taxon>Pezizomycotina</taxon>
        <taxon>Leotiomycetes</taxon>
        <taxon>Helotiales</taxon>
        <taxon>Pleuroascaceae</taxon>
        <taxon>Venustampulla</taxon>
    </lineage>
</organism>
<evidence type="ECO:0000256" key="4">
    <source>
        <dbReference type="ARBA" id="ARBA00022692"/>
    </source>
</evidence>
<feature type="transmembrane region" description="Helical" evidence="8">
    <location>
        <begin position="326"/>
        <end position="351"/>
    </location>
</feature>
<evidence type="ECO:0000256" key="8">
    <source>
        <dbReference type="SAM" id="Phobius"/>
    </source>
</evidence>
<dbReference type="AlphaFoldDB" id="A0A370TTS3"/>
<dbReference type="InterPro" id="IPR003663">
    <property type="entry name" value="Sugar/inositol_transpt"/>
</dbReference>
<dbReference type="InterPro" id="IPR036259">
    <property type="entry name" value="MFS_trans_sf"/>
</dbReference>
<dbReference type="Pfam" id="PF00083">
    <property type="entry name" value="Sugar_tr"/>
    <property type="match status" value="1"/>
</dbReference>
<feature type="transmembrane region" description="Helical" evidence="8">
    <location>
        <begin position="363"/>
        <end position="383"/>
    </location>
</feature>
<comment type="similarity">
    <text evidence="2">Belongs to the major facilitator superfamily. Sugar transporter (TC 2.A.1.1) family.</text>
</comment>
<evidence type="ECO:0000259" key="9">
    <source>
        <dbReference type="PROSITE" id="PS50850"/>
    </source>
</evidence>
<keyword evidence="3" id="KW-0813">Transport</keyword>
<evidence type="ECO:0000256" key="7">
    <source>
        <dbReference type="SAM" id="MobiDB-lite"/>
    </source>
</evidence>
<evidence type="ECO:0000313" key="11">
    <source>
        <dbReference type="Proteomes" id="UP000254866"/>
    </source>
</evidence>
<dbReference type="RefSeq" id="XP_031871588.1">
    <property type="nucleotide sequence ID" value="XM_032011895.1"/>
</dbReference>
<evidence type="ECO:0000313" key="10">
    <source>
        <dbReference type="EMBL" id="RDL38932.1"/>
    </source>
</evidence>
<keyword evidence="10" id="KW-0762">Sugar transport</keyword>
<evidence type="ECO:0000256" key="5">
    <source>
        <dbReference type="ARBA" id="ARBA00022989"/>
    </source>
</evidence>
<evidence type="ECO:0000256" key="3">
    <source>
        <dbReference type="ARBA" id="ARBA00022448"/>
    </source>
</evidence>
<feature type="transmembrane region" description="Helical" evidence="8">
    <location>
        <begin position="416"/>
        <end position="436"/>
    </location>
</feature>
<dbReference type="PRINTS" id="PR00171">
    <property type="entry name" value="SUGRTRNSPORT"/>
</dbReference>
<gene>
    <name evidence="10" type="ORF">BP5553_03272</name>
</gene>
<feature type="transmembrane region" description="Helical" evidence="8">
    <location>
        <begin position="216"/>
        <end position="238"/>
    </location>
</feature>
<name>A0A370TTS3_9HELO</name>
<keyword evidence="5 8" id="KW-1133">Transmembrane helix</keyword>
<keyword evidence="11" id="KW-1185">Reference proteome</keyword>
<dbReference type="PANTHER" id="PTHR23503:SF8">
    <property type="entry name" value="FACILITATED GLUCOSE TRANSPORTER PROTEIN 1"/>
    <property type="match status" value="1"/>
</dbReference>
<feature type="transmembrane region" description="Helical" evidence="8">
    <location>
        <begin position="456"/>
        <end position="475"/>
    </location>
</feature>
<dbReference type="STRING" id="2656787.A0A370TTS3"/>
<evidence type="ECO:0000256" key="6">
    <source>
        <dbReference type="ARBA" id="ARBA00023136"/>
    </source>
</evidence>
<dbReference type="InterPro" id="IPR045263">
    <property type="entry name" value="GLUT"/>
</dbReference>
<proteinExistence type="inferred from homology"/>
<feature type="transmembrane region" description="Helical" evidence="8">
    <location>
        <begin position="390"/>
        <end position="410"/>
    </location>
</feature>
<dbReference type="GO" id="GO:0016020">
    <property type="term" value="C:membrane"/>
    <property type="evidence" value="ECO:0007669"/>
    <property type="project" value="UniProtKB-SubCell"/>
</dbReference>
<dbReference type="SUPFAM" id="SSF103473">
    <property type="entry name" value="MFS general substrate transporter"/>
    <property type="match status" value="1"/>
</dbReference>
<dbReference type="GO" id="GO:0015149">
    <property type="term" value="F:hexose transmembrane transporter activity"/>
    <property type="evidence" value="ECO:0007669"/>
    <property type="project" value="TreeGrafter"/>
</dbReference>
<dbReference type="Proteomes" id="UP000254866">
    <property type="component" value="Unassembled WGS sequence"/>
</dbReference>